<accession>A0A517LAY4</accession>
<evidence type="ECO:0000256" key="1">
    <source>
        <dbReference type="SAM" id="SignalP"/>
    </source>
</evidence>
<evidence type="ECO:0008006" key="4">
    <source>
        <dbReference type="Google" id="ProtNLM"/>
    </source>
</evidence>
<dbReference type="EMBL" id="CP042192">
    <property type="protein sequence ID" value="QDS72785.1"/>
    <property type="molecule type" value="Genomic_DNA"/>
</dbReference>
<dbReference type="PANTHER" id="PTHR40274:SF3">
    <property type="entry name" value="VIRGINIAMYCIN B LYASE"/>
    <property type="match status" value="1"/>
</dbReference>
<dbReference type="PANTHER" id="PTHR40274">
    <property type="entry name" value="VIRGINIAMYCIN B LYASE"/>
    <property type="match status" value="1"/>
</dbReference>
<reference evidence="2 3" key="1">
    <citation type="submission" date="2019-07" db="EMBL/GenBank/DDBJ databases">
        <title>Finished genome of Venturia effusa.</title>
        <authorList>
            <person name="Young C.A."/>
            <person name="Cox M.P."/>
            <person name="Ganley A.R.D."/>
            <person name="David W.J."/>
        </authorList>
    </citation>
    <scope>NUCLEOTIDE SEQUENCE [LARGE SCALE GENOMIC DNA]</scope>
    <source>
        <strain evidence="3">albino</strain>
    </source>
</reference>
<dbReference type="InterPro" id="IPR015943">
    <property type="entry name" value="WD40/YVTN_repeat-like_dom_sf"/>
</dbReference>
<name>A0A517LAY4_9PEZI</name>
<protein>
    <recommendedName>
        <fullName evidence="4">SMP-30/Gluconolactonase/LRE-like region domain-containing protein</fullName>
    </recommendedName>
</protein>
<dbReference type="InterPro" id="IPR051344">
    <property type="entry name" value="Vgb"/>
</dbReference>
<evidence type="ECO:0000313" key="2">
    <source>
        <dbReference type="EMBL" id="QDS72785.1"/>
    </source>
</evidence>
<sequence length="313" mass="33582">MPSPSSTSLILAITFVRLILAAPIIDGSFAFYDMPTPGSGPCDSATGPDGALWAQNILVDTNVRIDPGTGQVSEYRISYTIPGTNDPAVLPALTNGRTALACAIRTGNDGNLYAASGLRNQFLRINPGTKKIDVFRPTGMYFSQTTANLISHFDYATEEITNFAVPTPLAAPLGMVFFRGYLWYAELLGNKIARFDPITNTTKEYPLPLSLLGPAVVRATFNNPYRVCSTAFLGGANGCIGVDTEKIDVYPITGLLPASSLPAENTKDLRHNDIIYYSTATQNYINILNITSGSVTKVTEPGTVLAEPISLPF</sequence>
<keyword evidence="1" id="KW-0732">Signal</keyword>
<dbReference type="SUPFAM" id="SSF63829">
    <property type="entry name" value="Calcium-dependent phosphotriesterase"/>
    <property type="match status" value="1"/>
</dbReference>
<keyword evidence="3" id="KW-1185">Reference proteome</keyword>
<dbReference type="Proteomes" id="UP000316270">
    <property type="component" value="Chromosome 8"/>
</dbReference>
<gene>
    <name evidence="2" type="ORF">FKW77_005458</name>
</gene>
<organism evidence="2 3">
    <name type="scientific">Venturia effusa</name>
    <dbReference type="NCBI Taxonomy" id="50376"/>
    <lineage>
        <taxon>Eukaryota</taxon>
        <taxon>Fungi</taxon>
        <taxon>Dikarya</taxon>
        <taxon>Ascomycota</taxon>
        <taxon>Pezizomycotina</taxon>
        <taxon>Dothideomycetes</taxon>
        <taxon>Pleosporomycetidae</taxon>
        <taxon>Venturiales</taxon>
        <taxon>Venturiaceae</taxon>
        <taxon>Venturia</taxon>
    </lineage>
</organism>
<evidence type="ECO:0000313" key="3">
    <source>
        <dbReference type="Proteomes" id="UP000316270"/>
    </source>
</evidence>
<dbReference type="OrthoDB" id="3625478at2759"/>
<feature type="chain" id="PRO_5022144392" description="SMP-30/Gluconolactonase/LRE-like region domain-containing protein" evidence="1">
    <location>
        <begin position="22"/>
        <end position="313"/>
    </location>
</feature>
<dbReference type="AlphaFoldDB" id="A0A517LAY4"/>
<proteinExistence type="predicted"/>
<feature type="signal peptide" evidence="1">
    <location>
        <begin position="1"/>
        <end position="21"/>
    </location>
</feature>
<dbReference type="Gene3D" id="2.130.10.10">
    <property type="entry name" value="YVTN repeat-like/Quinoprotein amine dehydrogenase"/>
    <property type="match status" value="1"/>
</dbReference>